<accession>A0ABX2WBK9</accession>
<dbReference type="InterPro" id="IPR003423">
    <property type="entry name" value="OMP_efflux"/>
</dbReference>
<evidence type="ECO:0000256" key="3">
    <source>
        <dbReference type="SAM" id="SignalP"/>
    </source>
</evidence>
<protein>
    <recommendedName>
        <fullName evidence="6">Heavy metal RND efflux outer membrane protein</fullName>
    </recommendedName>
</protein>
<sequence>MRIWTLTLFIFIAPGSIALAATTVPPTLSELQQYALKNNISSPDQQAQLSSLIGGSESADALLFNNPVIDGNSGKRRSVAGNPDNIQQTEWGAGVSQTFEIAGQQGYRQESAQFAMSAFREESLDTRNQVLLTTSTLFYQIVTLQEKVRLEREAVELFSRAELVVSRQRQSGSATRLDNNVATIERQLANNQLLTAQQDLKDTRNELARFLLTSEDAIPEMKGDFDTTAKPLPYTYASLGSRLEKSPKLAALEWQEKSAIAELELQKAARIPDVTLGVSYSQDGPDDSREDLTTLSISVPLPLFQRNEAGIGQATTAVTRSRLAINTAKNEQQQTLKNQWDKLNNLKDRVRILNQQVLPATDMNKQLTLLAQENGQSSLPDVLLTSQQILNAQRTRLDTLLEYQTTRLKLENIANWSGQELP</sequence>
<organism evidence="4 5">
    <name type="scientific">Buttiauxella ferragutiae ATCC 51602</name>
    <dbReference type="NCBI Taxonomy" id="1354252"/>
    <lineage>
        <taxon>Bacteria</taxon>
        <taxon>Pseudomonadati</taxon>
        <taxon>Pseudomonadota</taxon>
        <taxon>Gammaproteobacteria</taxon>
        <taxon>Enterobacterales</taxon>
        <taxon>Enterobacteriaceae</taxon>
        <taxon>Buttiauxella</taxon>
    </lineage>
</organism>
<dbReference type="SUPFAM" id="SSF56954">
    <property type="entry name" value="Outer membrane efflux proteins (OEP)"/>
    <property type="match status" value="1"/>
</dbReference>
<comment type="similarity">
    <text evidence="2">Belongs to the outer membrane factor (OMF) (TC 1.B.17) family.</text>
</comment>
<name>A0ABX2WBK9_9ENTR</name>
<proteinExistence type="inferred from homology"/>
<feature type="signal peptide" evidence="3">
    <location>
        <begin position="1"/>
        <end position="20"/>
    </location>
</feature>
<dbReference type="PANTHER" id="PTHR30203">
    <property type="entry name" value="OUTER MEMBRANE CATION EFFLUX PROTEIN"/>
    <property type="match status" value="1"/>
</dbReference>
<keyword evidence="3" id="KW-0732">Signal</keyword>
<evidence type="ECO:0000313" key="4">
    <source>
        <dbReference type="EMBL" id="OAT30118.1"/>
    </source>
</evidence>
<dbReference type="Pfam" id="PF02321">
    <property type="entry name" value="OEP"/>
    <property type="match status" value="1"/>
</dbReference>
<evidence type="ECO:0008006" key="6">
    <source>
        <dbReference type="Google" id="ProtNLM"/>
    </source>
</evidence>
<evidence type="ECO:0000313" key="5">
    <source>
        <dbReference type="Proteomes" id="UP000078407"/>
    </source>
</evidence>
<evidence type="ECO:0000256" key="1">
    <source>
        <dbReference type="ARBA" id="ARBA00004459"/>
    </source>
</evidence>
<comment type="subcellular location">
    <subcellularLocation>
        <location evidence="1">Cell outer membrane</location>
        <topology evidence="1">Lipid-anchor</topology>
    </subcellularLocation>
</comment>
<gene>
    <name evidence="4" type="ORF">M976_01127</name>
</gene>
<reference evidence="4 5" key="1">
    <citation type="submission" date="2016-04" db="EMBL/GenBank/DDBJ databases">
        <title>ATOL: Assembling a taxonomically balanced genome-scale reconstruction of the evolutionary history of the Enterobacteriaceae.</title>
        <authorList>
            <person name="Plunkett G.III."/>
            <person name="Neeno-Eckwall E.C."/>
            <person name="Glasner J.D."/>
            <person name="Perna N.T."/>
        </authorList>
    </citation>
    <scope>NUCLEOTIDE SEQUENCE [LARGE SCALE GENOMIC DNA]</scope>
    <source>
        <strain evidence="4 5">ATCC 51602</strain>
    </source>
</reference>
<keyword evidence="5" id="KW-1185">Reference proteome</keyword>
<dbReference type="EMBL" id="LXEQ01000022">
    <property type="protein sequence ID" value="OAT30118.1"/>
    <property type="molecule type" value="Genomic_DNA"/>
</dbReference>
<dbReference type="InterPro" id="IPR010131">
    <property type="entry name" value="MdtP/NodT-like"/>
</dbReference>
<evidence type="ECO:0000256" key="2">
    <source>
        <dbReference type="ARBA" id="ARBA00007613"/>
    </source>
</evidence>
<dbReference type="Gene3D" id="1.20.1600.10">
    <property type="entry name" value="Outer membrane efflux proteins (OEP)"/>
    <property type="match status" value="1"/>
</dbReference>
<dbReference type="PANTHER" id="PTHR30203:SF24">
    <property type="entry name" value="BLR4935 PROTEIN"/>
    <property type="match status" value="1"/>
</dbReference>
<comment type="caution">
    <text evidence="4">The sequence shown here is derived from an EMBL/GenBank/DDBJ whole genome shotgun (WGS) entry which is preliminary data.</text>
</comment>
<dbReference type="RefSeq" id="WP_064542606.1">
    <property type="nucleotide sequence ID" value="NZ_LXEQ01000022.1"/>
</dbReference>
<feature type="chain" id="PRO_5047269346" description="Heavy metal RND efflux outer membrane protein" evidence="3">
    <location>
        <begin position="21"/>
        <end position="422"/>
    </location>
</feature>
<dbReference type="Proteomes" id="UP000078407">
    <property type="component" value="Unassembled WGS sequence"/>
</dbReference>